<gene>
    <name evidence="1" type="ORF">LCGC14_0427520</name>
</gene>
<proteinExistence type="predicted"/>
<dbReference type="AlphaFoldDB" id="A0A0F9T728"/>
<protein>
    <submittedName>
        <fullName evidence="1">Uncharacterized protein</fullName>
    </submittedName>
</protein>
<comment type="caution">
    <text evidence="1">The sequence shown here is derived from an EMBL/GenBank/DDBJ whole genome shotgun (WGS) entry which is preliminary data.</text>
</comment>
<organism evidence="1">
    <name type="scientific">marine sediment metagenome</name>
    <dbReference type="NCBI Taxonomy" id="412755"/>
    <lineage>
        <taxon>unclassified sequences</taxon>
        <taxon>metagenomes</taxon>
        <taxon>ecological metagenomes</taxon>
    </lineage>
</organism>
<name>A0A0F9T728_9ZZZZ</name>
<accession>A0A0F9T728</accession>
<reference evidence="1" key="1">
    <citation type="journal article" date="2015" name="Nature">
        <title>Complex archaea that bridge the gap between prokaryotes and eukaryotes.</title>
        <authorList>
            <person name="Spang A."/>
            <person name="Saw J.H."/>
            <person name="Jorgensen S.L."/>
            <person name="Zaremba-Niedzwiedzka K."/>
            <person name="Martijn J."/>
            <person name="Lind A.E."/>
            <person name="van Eijk R."/>
            <person name="Schleper C."/>
            <person name="Guy L."/>
            <person name="Ettema T.J."/>
        </authorList>
    </citation>
    <scope>NUCLEOTIDE SEQUENCE</scope>
</reference>
<dbReference type="EMBL" id="LAZR01000397">
    <property type="protein sequence ID" value="KKN70757.1"/>
    <property type="molecule type" value="Genomic_DNA"/>
</dbReference>
<evidence type="ECO:0000313" key="1">
    <source>
        <dbReference type="EMBL" id="KKN70757.1"/>
    </source>
</evidence>
<sequence>MQVLGHAGIVLAHRRKRPEAPSARIIRVPHMLLMPVANARIWQEIPDSLVDPDSVISESLYKKLRDRDESLRYSPVEIEFAEAAIAGGGFVNNFEFFIWAPSWAKSFIAEIELKAGAADEDGMVLRAKVDGGTLGSEAITTSDTYSFLTSRIILASSEIETHIKIIIESKEVNSFDANGNIRSQAGNSRSRLSFEVG</sequence>